<dbReference type="OrthoDB" id="1040769at2759"/>
<gene>
    <name evidence="1" type="ORF">CCAM_LOCUS24683</name>
</gene>
<dbReference type="EMBL" id="OOIL02002469">
    <property type="protein sequence ID" value="VFQ82907.1"/>
    <property type="molecule type" value="Genomic_DNA"/>
</dbReference>
<dbReference type="Proteomes" id="UP000595140">
    <property type="component" value="Unassembled WGS sequence"/>
</dbReference>
<accession>A0A484M2U5</accession>
<proteinExistence type="predicted"/>
<reference evidence="1 2" key="1">
    <citation type="submission" date="2018-04" db="EMBL/GenBank/DDBJ databases">
        <authorList>
            <person name="Vogel A."/>
        </authorList>
    </citation>
    <scope>NUCLEOTIDE SEQUENCE [LARGE SCALE GENOMIC DNA]</scope>
</reference>
<keyword evidence="2" id="KW-1185">Reference proteome</keyword>
<dbReference type="AlphaFoldDB" id="A0A484M2U5"/>
<name>A0A484M2U5_9ASTE</name>
<organism evidence="1 2">
    <name type="scientific">Cuscuta campestris</name>
    <dbReference type="NCBI Taxonomy" id="132261"/>
    <lineage>
        <taxon>Eukaryota</taxon>
        <taxon>Viridiplantae</taxon>
        <taxon>Streptophyta</taxon>
        <taxon>Embryophyta</taxon>
        <taxon>Tracheophyta</taxon>
        <taxon>Spermatophyta</taxon>
        <taxon>Magnoliopsida</taxon>
        <taxon>eudicotyledons</taxon>
        <taxon>Gunneridae</taxon>
        <taxon>Pentapetalae</taxon>
        <taxon>asterids</taxon>
        <taxon>lamiids</taxon>
        <taxon>Solanales</taxon>
        <taxon>Convolvulaceae</taxon>
        <taxon>Cuscuteae</taxon>
        <taxon>Cuscuta</taxon>
        <taxon>Cuscuta subgen. Grammica</taxon>
        <taxon>Cuscuta sect. Cleistogrammica</taxon>
    </lineage>
</organism>
<protein>
    <submittedName>
        <fullName evidence="1">Uncharacterized protein</fullName>
    </submittedName>
</protein>
<sequence length="92" mass="10419">MLLNKGISGNNVIFAAVLNITLLQNVPGGDIQPDVFNRLSYLLKVEVRRAHFNDFVPSYNVIDICFDEKTISQFKETNSTFFLVQIKTSFCS</sequence>
<evidence type="ECO:0000313" key="1">
    <source>
        <dbReference type="EMBL" id="VFQ82907.1"/>
    </source>
</evidence>
<evidence type="ECO:0000313" key="2">
    <source>
        <dbReference type="Proteomes" id="UP000595140"/>
    </source>
</evidence>